<reference evidence="2" key="2">
    <citation type="submission" date="2020-05" db="UniProtKB">
        <authorList>
            <consortium name="EnsemblMetazoa"/>
        </authorList>
    </citation>
    <scope>IDENTIFICATION</scope>
    <source>
        <strain evidence="2">A-37</strain>
    </source>
</reference>
<dbReference type="EMBL" id="AXCM01000363">
    <property type="status" value="NOT_ANNOTATED_CDS"/>
    <property type="molecule type" value="Genomic_DNA"/>
</dbReference>
<organism evidence="2 3">
    <name type="scientific">Anopheles culicifacies</name>
    <dbReference type="NCBI Taxonomy" id="139723"/>
    <lineage>
        <taxon>Eukaryota</taxon>
        <taxon>Metazoa</taxon>
        <taxon>Ecdysozoa</taxon>
        <taxon>Arthropoda</taxon>
        <taxon>Hexapoda</taxon>
        <taxon>Insecta</taxon>
        <taxon>Pterygota</taxon>
        <taxon>Neoptera</taxon>
        <taxon>Endopterygota</taxon>
        <taxon>Diptera</taxon>
        <taxon>Nematocera</taxon>
        <taxon>Culicoidea</taxon>
        <taxon>Culicidae</taxon>
        <taxon>Anophelinae</taxon>
        <taxon>Anopheles</taxon>
        <taxon>culicifacies species complex</taxon>
    </lineage>
</organism>
<evidence type="ECO:0000313" key="2">
    <source>
        <dbReference type="EnsemblMetazoa" id="ACUA016111-PA"/>
    </source>
</evidence>
<dbReference type="VEuPathDB" id="VectorBase:ACUA016111"/>
<feature type="compositionally biased region" description="Basic and acidic residues" evidence="1">
    <location>
        <begin position="48"/>
        <end position="60"/>
    </location>
</feature>
<protein>
    <submittedName>
        <fullName evidence="2">Uncharacterized protein</fullName>
    </submittedName>
</protein>
<feature type="region of interest" description="Disordered" evidence="1">
    <location>
        <begin position="48"/>
        <end position="69"/>
    </location>
</feature>
<evidence type="ECO:0000256" key="1">
    <source>
        <dbReference type="SAM" id="MobiDB-lite"/>
    </source>
</evidence>
<keyword evidence="3" id="KW-1185">Reference proteome</keyword>
<name>A0A182ME86_9DIPT</name>
<proteinExistence type="predicted"/>
<dbReference type="Proteomes" id="UP000075883">
    <property type="component" value="Unassembled WGS sequence"/>
</dbReference>
<accession>A0A182ME86</accession>
<reference evidence="3" key="1">
    <citation type="submission" date="2013-09" db="EMBL/GenBank/DDBJ databases">
        <title>The Genome Sequence of Anopheles culicifacies species A.</title>
        <authorList>
            <consortium name="The Broad Institute Genomics Platform"/>
            <person name="Neafsey D.E."/>
            <person name="Besansky N."/>
            <person name="Howell P."/>
            <person name="Walton C."/>
            <person name="Young S.K."/>
            <person name="Zeng Q."/>
            <person name="Gargeya S."/>
            <person name="Fitzgerald M."/>
            <person name="Haas B."/>
            <person name="Abouelleil A."/>
            <person name="Allen A.W."/>
            <person name="Alvarado L."/>
            <person name="Arachchi H.M."/>
            <person name="Berlin A.M."/>
            <person name="Chapman S.B."/>
            <person name="Gainer-Dewar J."/>
            <person name="Goldberg J."/>
            <person name="Griggs A."/>
            <person name="Gujja S."/>
            <person name="Hansen M."/>
            <person name="Howarth C."/>
            <person name="Imamovic A."/>
            <person name="Ireland A."/>
            <person name="Larimer J."/>
            <person name="McCowan C."/>
            <person name="Murphy C."/>
            <person name="Pearson M."/>
            <person name="Poon T.W."/>
            <person name="Priest M."/>
            <person name="Roberts A."/>
            <person name="Saif S."/>
            <person name="Shea T."/>
            <person name="Sisk P."/>
            <person name="Sykes S."/>
            <person name="Wortman J."/>
            <person name="Nusbaum C."/>
            <person name="Birren B."/>
        </authorList>
    </citation>
    <scope>NUCLEOTIDE SEQUENCE [LARGE SCALE GENOMIC DNA]</scope>
    <source>
        <strain evidence="3">A-37</strain>
    </source>
</reference>
<sequence>MDKPKSALNIAEETRLFGEVPQVAVALTGTETPLKNIAEEKTPELKVNLDGKHSDEHDNKSSGISSTTSSIMNQNLNVDKDHVQQHDSMTTVVIDMEPTSEESYIHGDDYEIYDNIGCSCPLLDRLWTMETSTIHRGWARPFTNTSTNALWDNNE</sequence>
<dbReference type="EnsemblMetazoa" id="ACUA016111-RA">
    <property type="protein sequence ID" value="ACUA016111-PA"/>
    <property type="gene ID" value="ACUA016111"/>
</dbReference>
<dbReference type="AlphaFoldDB" id="A0A182ME86"/>
<evidence type="ECO:0000313" key="3">
    <source>
        <dbReference type="Proteomes" id="UP000075883"/>
    </source>
</evidence>